<dbReference type="InterPro" id="IPR001590">
    <property type="entry name" value="Peptidase_M12B"/>
</dbReference>
<dbReference type="Pfam" id="PF00200">
    <property type="entry name" value="Disintegrin"/>
    <property type="match status" value="1"/>
</dbReference>
<dbReference type="KEGG" id="aplc:110985040"/>
<name>A0A8B7Z9F7_ACAPL</name>
<dbReference type="SUPFAM" id="SSF55486">
    <property type="entry name" value="Metalloproteases ('zincins'), catalytic domain"/>
    <property type="match status" value="1"/>
</dbReference>
<feature type="binding site" evidence="13">
    <location>
        <position position="382"/>
    </location>
    <ligand>
        <name>Zn(2+)</name>
        <dbReference type="ChEBI" id="CHEBI:29105"/>
        <note>catalytic</note>
    </ligand>
</feature>
<keyword evidence="7" id="KW-0378">Hydrolase</keyword>
<evidence type="ECO:0000256" key="11">
    <source>
        <dbReference type="ARBA" id="ARBA00023136"/>
    </source>
</evidence>
<dbReference type="InterPro" id="IPR024079">
    <property type="entry name" value="MetalloPept_cat_dom_sf"/>
</dbReference>
<feature type="domain" description="Disintegrin" evidence="17">
    <location>
        <begin position="455"/>
        <end position="546"/>
    </location>
</feature>
<evidence type="ECO:0000256" key="13">
    <source>
        <dbReference type="PROSITE-ProRule" id="PRU00276"/>
    </source>
</evidence>
<feature type="binding site" evidence="13">
    <location>
        <position position="392"/>
    </location>
    <ligand>
        <name>Zn(2+)</name>
        <dbReference type="ChEBI" id="CHEBI:29105"/>
        <note>catalytic</note>
    </ligand>
</feature>
<evidence type="ECO:0000256" key="1">
    <source>
        <dbReference type="ARBA" id="ARBA00001947"/>
    </source>
</evidence>
<dbReference type="GO" id="GO:0004222">
    <property type="term" value="F:metalloendopeptidase activity"/>
    <property type="evidence" value="ECO:0007669"/>
    <property type="project" value="InterPro"/>
</dbReference>
<evidence type="ECO:0000313" key="20">
    <source>
        <dbReference type="RefSeq" id="XP_022101440.1"/>
    </source>
</evidence>
<evidence type="ECO:0000256" key="14">
    <source>
        <dbReference type="SAM" id="MobiDB-lite"/>
    </source>
</evidence>
<keyword evidence="19" id="KW-1185">Reference proteome</keyword>
<dbReference type="Gene3D" id="4.10.70.30">
    <property type="match status" value="1"/>
</dbReference>
<dbReference type="InterPro" id="IPR034025">
    <property type="entry name" value="ADAM10_ADAM17"/>
</dbReference>
<gene>
    <name evidence="20" type="primary">LOC110985040</name>
</gene>
<keyword evidence="4 15" id="KW-0812">Transmembrane</keyword>
<dbReference type="AlphaFoldDB" id="A0A8B7Z9F7"/>
<dbReference type="PROSITE" id="PS50214">
    <property type="entry name" value="DISINTEGRIN_2"/>
    <property type="match status" value="1"/>
</dbReference>
<evidence type="ECO:0000256" key="16">
    <source>
        <dbReference type="SAM" id="SignalP"/>
    </source>
</evidence>
<sequence length="743" mass="83332">MASKLVFVLFSLLLVAVSVLKTNASLHHVLTYWETIHKDDVKHHVVRRSVEEGGNHERKVSLSVMGRQFDMRLAPQTNLFSHDFKAFVVDSQGNKRESPVDTESFYTGYLEDEPETVVKAHVDEGLLTAKIYAKKEHYNIEPSWRHIREPHDFHMIAYRSSDVKRNETSSFCPYDHHLPKGVKYEKTAEQMPRKTGTSQYTSSRTKRTPPRYNTCPLLLTADYHFHEVMGQSNTPQTISYLISLIDRVDPIYRDTEWEPGYYGFGFEVKEITVHDAPTQNGPDHYNSYRPPGQAWDVQKLLESYSREDHSAYCLAHLFTYQDFESGVLGLAYIGTPRSNAVGGICTTVYHTDGRQYLNTGLTTTVNWGRNVLTDEADLVTAHELGHNFGSEHDPGTEGSACSPGSRQSGGNYLMFPASVSGRDPNNRKFSNCSLRLIAPVLRAKSPRCFQEPKGDAVCGNYRVDPPEECDVGHLGNNNMDKCCGSNCRLKKGARCSDRNAACCLDCQFAGPNVECRKAAKIDKDCRQSANCTGQSALCPASLPKPEKAECVDGGECQDGHCVPFCEKHDQISCICPGIVESCYRCCQQTASAPCVPQINKTTQAYIFQADGRPCEEGVCINGVCESQTQDFIERLFDVFEGITISAIGRIIKDNVVAATIIISLFIWIPCSCLVHYIDGKRATEVKTADEWFSPTNQERYLPEDRTRVYSALYENFDEKADTEHLLHWWDSQEPGGEEAEASL</sequence>
<dbReference type="Gene3D" id="3.40.390.10">
    <property type="entry name" value="Collagenase (Catalytic Domain)"/>
    <property type="match status" value="1"/>
</dbReference>
<comment type="caution">
    <text evidence="13">Lacks conserved residue(s) required for the propagation of feature annotation.</text>
</comment>
<keyword evidence="10" id="KW-0482">Metalloprotease</keyword>
<evidence type="ECO:0000256" key="5">
    <source>
        <dbReference type="ARBA" id="ARBA00022723"/>
    </source>
</evidence>
<evidence type="ECO:0000256" key="10">
    <source>
        <dbReference type="ARBA" id="ARBA00023049"/>
    </source>
</evidence>
<evidence type="ECO:0000256" key="7">
    <source>
        <dbReference type="ARBA" id="ARBA00022801"/>
    </source>
</evidence>
<keyword evidence="8 13" id="KW-0862">Zinc</keyword>
<keyword evidence="12" id="KW-1015">Disulfide bond</keyword>
<dbReference type="PANTHER" id="PTHR45702">
    <property type="entry name" value="ADAM10/ADAM17 METALLOPEPTIDASE FAMILY MEMBER"/>
    <property type="match status" value="1"/>
</dbReference>
<dbReference type="GO" id="GO:0005886">
    <property type="term" value="C:plasma membrane"/>
    <property type="evidence" value="ECO:0007669"/>
    <property type="project" value="TreeGrafter"/>
</dbReference>
<dbReference type="InterPro" id="IPR036436">
    <property type="entry name" value="Disintegrin_dom_sf"/>
</dbReference>
<organism evidence="19 20">
    <name type="scientific">Acanthaster planci</name>
    <name type="common">Crown-of-thorns starfish</name>
    <dbReference type="NCBI Taxonomy" id="133434"/>
    <lineage>
        <taxon>Eukaryota</taxon>
        <taxon>Metazoa</taxon>
        <taxon>Echinodermata</taxon>
        <taxon>Eleutherozoa</taxon>
        <taxon>Asterozoa</taxon>
        <taxon>Asteroidea</taxon>
        <taxon>Valvatacea</taxon>
        <taxon>Valvatida</taxon>
        <taxon>Acanthasteridae</taxon>
        <taxon>Acanthaster</taxon>
    </lineage>
</organism>
<dbReference type="Pfam" id="PF16698">
    <property type="entry name" value="ADAM17_MPD"/>
    <property type="match status" value="1"/>
</dbReference>
<dbReference type="InterPro" id="IPR002870">
    <property type="entry name" value="Peptidase_M12B_N"/>
</dbReference>
<dbReference type="PROSITE" id="PS50215">
    <property type="entry name" value="ADAM_MEPRO"/>
    <property type="match status" value="1"/>
</dbReference>
<evidence type="ECO:0000256" key="12">
    <source>
        <dbReference type="ARBA" id="ARBA00023157"/>
    </source>
</evidence>
<dbReference type="Pfam" id="PF01562">
    <property type="entry name" value="Pep_M12B_propep"/>
    <property type="match status" value="1"/>
</dbReference>
<dbReference type="InterPro" id="IPR032029">
    <property type="entry name" value="ADAM17_MPD"/>
</dbReference>
<dbReference type="OrthoDB" id="2131567at2759"/>
<evidence type="ECO:0000313" key="19">
    <source>
        <dbReference type="Proteomes" id="UP000694845"/>
    </source>
</evidence>
<protein>
    <submittedName>
        <fullName evidence="20">ADAM 17-like protease isoform X1</fullName>
    </submittedName>
</protein>
<evidence type="ECO:0000256" key="3">
    <source>
        <dbReference type="ARBA" id="ARBA00022670"/>
    </source>
</evidence>
<dbReference type="CDD" id="cd04270">
    <property type="entry name" value="ZnMc_TACE_like"/>
    <property type="match status" value="1"/>
</dbReference>
<evidence type="ECO:0000256" key="9">
    <source>
        <dbReference type="ARBA" id="ARBA00022989"/>
    </source>
</evidence>
<evidence type="ECO:0000256" key="2">
    <source>
        <dbReference type="ARBA" id="ARBA00004479"/>
    </source>
</evidence>
<evidence type="ECO:0000256" key="4">
    <source>
        <dbReference type="ARBA" id="ARBA00022692"/>
    </source>
</evidence>
<keyword evidence="5 13" id="KW-0479">Metal-binding</keyword>
<evidence type="ECO:0000259" key="18">
    <source>
        <dbReference type="PROSITE" id="PS50215"/>
    </source>
</evidence>
<keyword evidence="6 16" id="KW-0732">Signal</keyword>
<proteinExistence type="predicted"/>
<comment type="subcellular location">
    <subcellularLocation>
        <location evidence="2">Membrane</location>
        <topology evidence="2">Single-pass type I membrane protein</topology>
    </subcellularLocation>
</comment>
<dbReference type="InterPro" id="IPR001762">
    <property type="entry name" value="Disintegrin_dom"/>
</dbReference>
<comment type="cofactor">
    <cofactor evidence="1">
        <name>Zn(2+)</name>
        <dbReference type="ChEBI" id="CHEBI:29105"/>
    </cofactor>
</comment>
<dbReference type="Proteomes" id="UP000694845">
    <property type="component" value="Unplaced"/>
</dbReference>
<dbReference type="RefSeq" id="XP_022101440.1">
    <property type="nucleotide sequence ID" value="XM_022245748.1"/>
</dbReference>
<keyword evidence="11 15" id="KW-0472">Membrane</keyword>
<dbReference type="GO" id="GO:0007219">
    <property type="term" value="P:Notch signaling pathway"/>
    <property type="evidence" value="ECO:0007669"/>
    <property type="project" value="TreeGrafter"/>
</dbReference>
<dbReference type="GeneID" id="110985040"/>
<feature type="region of interest" description="Disordered" evidence="14">
    <location>
        <begin position="186"/>
        <end position="208"/>
    </location>
</feature>
<feature type="transmembrane region" description="Helical" evidence="15">
    <location>
        <begin position="655"/>
        <end position="677"/>
    </location>
</feature>
<dbReference type="PANTHER" id="PTHR45702:SF6">
    <property type="entry name" value="DISINTEGRIN AND METALLOPROTEINASE DOMAIN-CONTAINING PROTEIN 17"/>
    <property type="match status" value="1"/>
</dbReference>
<accession>A0A8B7Z9F7</accession>
<dbReference type="Gene3D" id="4.10.70.10">
    <property type="entry name" value="Disintegrin domain"/>
    <property type="match status" value="1"/>
</dbReference>
<dbReference type="GO" id="GO:0006509">
    <property type="term" value="P:membrane protein ectodomain proteolysis"/>
    <property type="evidence" value="ECO:0007669"/>
    <property type="project" value="TreeGrafter"/>
</dbReference>
<feature type="signal peptide" evidence="16">
    <location>
        <begin position="1"/>
        <end position="24"/>
    </location>
</feature>
<evidence type="ECO:0000256" key="8">
    <source>
        <dbReference type="ARBA" id="ARBA00022833"/>
    </source>
</evidence>
<feature type="domain" description="Peptidase M12B" evidence="18">
    <location>
        <begin position="213"/>
        <end position="453"/>
    </location>
</feature>
<feature type="binding site" evidence="13">
    <location>
        <position position="386"/>
    </location>
    <ligand>
        <name>Zn(2+)</name>
        <dbReference type="ChEBI" id="CHEBI:29105"/>
        <note>catalytic</note>
    </ligand>
</feature>
<evidence type="ECO:0000256" key="6">
    <source>
        <dbReference type="ARBA" id="ARBA00022729"/>
    </source>
</evidence>
<dbReference type="SMART" id="SM00050">
    <property type="entry name" value="DISIN"/>
    <property type="match status" value="1"/>
</dbReference>
<feature type="chain" id="PRO_5034876489" evidence="16">
    <location>
        <begin position="25"/>
        <end position="743"/>
    </location>
</feature>
<dbReference type="CTD" id="6868"/>
<dbReference type="Pfam" id="PF13574">
    <property type="entry name" value="Reprolysin_2"/>
    <property type="match status" value="1"/>
</dbReference>
<keyword evidence="9 15" id="KW-1133">Transmembrane helix</keyword>
<evidence type="ECO:0000259" key="17">
    <source>
        <dbReference type="PROSITE" id="PS50214"/>
    </source>
</evidence>
<dbReference type="InterPro" id="IPR051489">
    <property type="entry name" value="ADAM_Metalloproteinase"/>
</dbReference>
<dbReference type="FunFam" id="4.10.70.10:FF:000003">
    <property type="entry name" value="Disintegrin and metalloproteinase domain-containing protein 17"/>
    <property type="match status" value="1"/>
</dbReference>
<dbReference type="GO" id="GO:0046872">
    <property type="term" value="F:metal ion binding"/>
    <property type="evidence" value="ECO:0007669"/>
    <property type="project" value="UniProtKB-KW"/>
</dbReference>
<dbReference type="SUPFAM" id="SSF57552">
    <property type="entry name" value="Blood coagulation inhibitor (disintegrin)"/>
    <property type="match status" value="1"/>
</dbReference>
<keyword evidence="3" id="KW-0645">Protease</keyword>
<feature type="active site" evidence="13">
    <location>
        <position position="383"/>
    </location>
</feature>
<evidence type="ECO:0000256" key="15">
    <source>
        <dbReference type="SAM" id="Phobius"/>
    </source>
</evidence>
<reference evidence="20" key="1">
    <citation type="submission" date="2025-08" db="UniProtKB">
        <authorList>
            <consortium name="RefSeq"/>
        </authorList>
    </citation>
    <scope>IDENTIFICATION</scope>
</reference>